<evidence type="ECO:0000256" key="1">
    <source>
        <dbReference type="SAM" id="MobiDB-lite"/>
    </source>
</evidence>
<sequence>MPCKPQFGPKDGIQDQVWLGQATSGSRRKETERCGNTSRGKLPGPRSSAGVIISPNQILHNGVVTVG</sequence>
<feature type="region of interest" description="Disordered" evidence="1">
    <location>
        <begin position="1"/>
        <end position="51"/>
    </location>
</feature>
<evidence type="ECO:0000313" key="2">
    <source>
        <dbReference type="EnsemblMetazoa" id="CJA32200.1"/>
    </source>
</evidence>
<evidence type="ECO:0000313" key="3">
    <source>
        <dbReference type="Proteomes" id="UP000005237"/>
    </source>
</evidence>
<dbReference type="EnsemblMetazoa" id="CJA32200.1">
    <property type="protein sequence ID" value="CJA32200.1"/>
    <property type="gene ID" value="WBGene00208047"/>
</dbReference>
<reference evidence="2" key="2">
    <citation type="submission" date="2022-06" db="UniProtKB">
        <authorList>
            <consortium name="EnsemblMetazoa"/>
        </authorList>
    </citation>
    <scope>IDENTIFICATION</scope>
    <source>
        <strain evidence="2">DF5081</strain>
    </source>
</reference>
<name>A0A8R1EBZ3_CAEJA</name>
<accession>A0A8R1EBZ3</accession>
<proteinExistence type="predicted"/>
<organism evidence="2 3">
    <name type="scientific">Caenorhabditis japonica</name>
    <dbReference type="NCBI Taxonomy" id="281687"/>
    <lineage>
        <taxon>Eukaryota</taxon>
        <taxon>Metazoa</taxon>
        <taxon>Ecdysozoa</taxon>
        <taxon>Nematoda</taxon>
        <taxon>Chromadorea</taxon>
        <taxon>Rhabditida</taxon>
        <taxon>Rhabditina</taxon>
        <taxon>Rhabditomorpha</taxon>
        <taxon>Rhabditoidea</taxon>
        <taxon>Rhabditidae</taxon>
        <taxon>Peloderinae</taxon>
        <taxon>Caenorhabditis</taxon>
    </lineage>
</organism>
<keyword evidence="3" id="KW-1185">Reference proteome</keyword>
<protein>
    <submittedName>
        <fullName evidence="2">Uncharacterized protein</fullName>
    </submittedName>
</protein>
<dbReference type="Proteomes" id="UP000005237">
    <property type="component" value="Unassembled WGS sequence"/>
</dbReference>
<reference evidence="3" key="1">
    <citation type="submission" date="2010-08" db="EMBL/GenBank/DDBJ databases">
        <authorList>
            <consortium name="Caenorhabditis japonica Sequencing Consortium"/>
            <person name="Wilson R.K."/>
        </authorList>
    </citation>
    <scope>NUCLEOTIDE SEQUENCE [LARGE SCALE GENOMIC DNA]</scope>
    <source>
        <strain evidence="3">DF5081</strain>
    </source>
</reference>
<dbReference type="AlphaFoldDB" id="A0A8R1EBZ3"/>